<dbReference type="Proteomes" id="UP000287853">
    <property type="component" value="Unassembled WGS sequence"/>
</dbReference>
<sequence length="53" mass="5782">MAVDNLSVKREIESRGNAAAYVATNCLYKITGGYAALMISVENTDKNTNIEEK</sequence>
<accession>A0A3S3SNU1</accession>
<protein>
    <submittedName>
        <fullName evidence="1">Uncharacterized protein</fullName>
    </submittedName>
</protein>
<gene>
    <name evidence="1" type="ORF">H206_03573</name>
</gene>
<proteinExistence type="predicted"/>
<reference evidence="1 2" key="1">
    <citation type="submission" date="2017-01" db="EMBL/GenBank/DDBJ databases">
        <title>The cable genome- insights into the physiology and evolution of filamentous bacteria capable of sulfide oxidation via long distance electron transfer.</title>
        <authorList>
            <person name="Schreiber L."/>
            <person name="Bjerg J.T."/>
            <person name="Boggild A."/>
            <person name="Van De Vossenberg J."/>
            <person name="Meysman F."/>
            <person name="Nielsen L.P."/>
            <person name="Schramm A."/>
            <person name="Kjeldsen K.U."/>
        </authorList>
    </citation>
    <scope>NUCLEOTIDE SEQUENCE [LARGE SCALE GENOMIC DNA]</scope>
    <source>
        <strain evidence="1">MCF</strain>
    </source>
</reference>
<evidence type="ECO:0000313" key="1">
    <source>
        <dbReference type="EMBL" id="RWX46821.1"/>
    </source>
</evidence>
<name>A0A3S3SNU1_9BACT</name>
<dbReference type="EMBL" id="MTKO01000050">
    <property type="protein sequence ID" value="RWX46821.1"/>
    <property type="molecule type" value="Genomic_DNA"/>
</dbReference>
<evidence type="ECO:0000313" key="2">
    <source>
        <dbReference type="Proteomes" id="UP000287853"/>
    </source>
</evidence>
<keyword evidence="2" id="KW-1185">Reference proteome</keyword>
<comment type="caution">
    <text evidence="1">The sequence shown here is derived from an EMBL/GenBank/DDBJ whole genome shotgun (WGS) entry which is preliminary data.</text>
</comment>
<dbReference type="AlphaFoldDB" id="A0A3S3SNU1"/>
<organism evidence="1 2">
    <name type="scientific">Candidatus Electrothrix aarhusensis</name>
    <dbReference type="NCBI Taxonomy" id="1859131"/>
    <lineage>
        <taxon>Bacteria</taxon>
        <taxon>Pseudomonadati</taxon>
        <taxon>Thermodesulfobacteriota</taxon>
        <taxon>Desulfobulbia</taxon>
        <taxon>Desulfobulbales</taxon>
        <taxon>Desulfobulbaceae</taxon>
        <taxon>Candidatus Electrothrix</taxon>
    </lineage>
</organism>